<proteinExistence type="predicted"/>
<evidence type="ECO:0000313" key="2">
    <source>
        <dbReference type="Proteomes" id="UP000197470"/>
    </source>
</evidence>
<protein>
    <submittedName>
        <fullName evidence="1">Uncharacterized protein</fullName>
    </submittedName>
</protein>
<dbReference type="EMBL" id="NHRT01000001">
    <property type="protein sequence ID" value="OWP26051.1"/>
    <property type="molecule type" value="Genomic_DNA"/>
</dbReference>
<gene>
    <name evidence="1" type="ORF">CA839_09325</name>
</gene>
<comment type="caution">
    <text evidence="1">The sequence shown here is derived from an EMBL/GenBank/DDBJ whole genome shotgun (WGS) entry which is preliminary data.</text>
</comment>
<organism evidence="1 2">
    <name type="scientific">Fusobacterium nucleatum subsp. polymorphum</name>
    <name type="common">Fusobacterium polymorphum</name>
    <dbReference type="NCBI Taxonomy" id="76857"/>
    <lineage>
        <taxon>Bacteria</taxon>
        <taxon>Fusobacteriati</taxon>
        <taxon>Fusobacteriota</taxon>
        <taxon>Fusobacteriia</taxon>
        <taxon>Fusobacteriales</taxon>
        <taxon>Fusobacteriaceae</taxon>
        <taxon>Fusobacterium</taxon>
    </lineage>
</organism>
<dbReference type="AlphaFoldDB" id="A0A0S2ZRE5"/>
<accession>A0A0S2ZRE5</accession>
<name>A0A0S2ZRE5_FUSNP</name>
<evidence type="ECO:0000313" key="1">
    <source>
        <dbReference type="EMBL" id="OWP26051.1"/>
    </source>
</evidence>
<reference evidence="1 2" key="1">
    <citation type="submission" date="2017-05" db="EMBL/GenBank/DDBJ databases">
        <title>Genome sequencing of Fusobacterium nucleatum subsp. polymorphum KCOM 1001 (=ChDC F119).</title>
        <authorList>
            <person name="Kook J.-K."/>
            <person name="Park S.-N."/>
            <person name="Lim Y.K."/>
            <person name="Roh H."/>
        </authorList>
    </citation>
    <scope>NUCLEOTIDE SEQUENCE [LARGE SCALE GENOMIC DNA]</scope>
    <source>
        <strain evidence="1 2">KCOM 1001</strain>
    </source>
</reference>
<dbReference type="RefSeq" id="WP_088389185.1">
    <property type="nucleotide sequence ID" value="NZ_CP013328.1"/>
</dbReference>
<dbReference type="Proteomes" id="UP000197470">
    <property type="component" value="Unassembled WGS sequence"/>
</dbReference>
<sequence>MEWINIISNKDAKISKININNLYVTLEIESWNGELRKINFRNYYIIKEKNSIDEEIGDIKIETHSILLEELKQDIFNGGGTLNEIGNIKHFVFYNSWNNRVILEILAEQIYLNNKIRKG</sequence>